<feature type="region of interest" description="Disordered" evidence="1">
    <location>
        <begin position="47"/>
        <end position="81"/>
    </location>
</feature>
<proteinExistence type="predicted"/>
<evidence type="ECO:0000313" key="4">
    <source>
        <dbReference type="Proteomes" id="UP001303889"/>
    </source>
</evidence>
<feature type="non-terminal residue" evidence="3">
    <location>
        <position position="1"/>
    </location>
</feature>
<organism evidence="3 4">
    <name type="scientific">Staphylotrichum tortipilum</name>
    <dbReference type="NCBI Taxonomy" id="2831512"/>
    <lineage>
        <taxon>Eukaryota</taxon>
        <taxon>Fungi</taxon>
        <taxon>Dikarya</taxon>
        <taxon>Ascomycota</taxon>
        <taxon>Pezizomycotina</taxon>
        <taxon>Sordariomycetes</taxon>
        <taxon>Sordariomycetidae</taxon>
        <taxon>Sordariales</taxon>
        <taxon>Chaetomiaceae</taxon>
        <taxon>Staphylotrichum</taxon>
    </lineage>
</organism>
<evidence type="ECO:0000259" key="2">
    <source>
        <dbReference type="Pfam" id="PF14420"/>
    </source>
</evidence>
<evidence type="ECO:0000256" key="1">
    <source>
        <dbReference type="SAM" id="MobiDB-lite"/>
    </source>
</evidence>
<feature type="domain" description="Clr5" evidence="2">
    <location>
        <begin position="1"/>
        <end position="46"/>
    </location>
</feature>
<accession>A0AAN6MAM2</accession>
<dbReference type="InterPro" id="IPR025676">
    <property type="entry name" value="Clr5_dom"/>
</dbReference>
<comment type="caution">
    <text evidence="3">The sequence shown here is derived from an EMBL/GenBank/DDBJ whole genome shotgun (WGS) entry which is preliminary data.</text>
</comment>
<dbReference type="EMBL" id="MU856477">
    <property type="protein sequence ID" value="KAK3896639.1"/>
    <property type="molecule type" value="Genomic_DNA"/>
</dbReference>
<protein>
    <recommendedName>
        <fullName evidence="2">Clr5 domain-containing protein</fullName>
    </recommendedName>
</protein>
<dbReference type="Proteomes" id="UP001303889">
    <property type="component" value="Unassembled WGS sequence"/>
</dbReference>
<keyword evidence="4" id="KW-1185">Reference proteome</keyword>
<sequence>WEAIRPKIKELYMDHAMTAEQTLREIRHLHGLDVSIDTFKRTIRKWPECKKNQKRSSSHPAPAARQIRQPANGPLKRTRAKKRIGTHEARPKYVPTVPAAIPPHSIPPSLTPALYRVQHSLLHHIDKYVAGFFDSAAANTGVLEAQYLVEWQWRSFFNRCQAVSIVVQKQKVVQLPQLPNEPFAKSKRKQRVTEIVRSILGKHVFGEFAGTAESCTPSFLAPFWNLCHGLRGVAVQIAGSNDGDHVFIAECIAALHGLLGEPAPDHQAGLGQILQHLSQVTPSELRDTIRVSFACTAETLSARLGHCHPLVLGAWASYYRYWEPRALKNSNNDKSSKLLEAYRRGFEATEQQFGPSDDRTITVLGDYVDAAYYLGNDCHLARTLATDLWQRTRDCDGVAWGPKAQGMADAASMLAIICSSYYGHKRRTKGQTRTVMKAMGCNPHRKRGRRRWRQMYTPQPPPSAGEIEEAAACLGQAAQRLQGCEWEWDCAIARAGLCNQLAFFSLEFGKKRSTVLGSEVQSSGSSSWELLIRGEVSLYEFVA</sequence>
<reference evidence="3" key="1">
    <citation type="journal article" date="2023" name="Mol. Phylogenet. Evol.">
        <title>Genome-scale phylogeny and comparative genomics of the fungal order Sordariales.</title>
        <authorList>
            <person name="Hensen N."/>
            <person name="Bonometti L."/>
            <person name="Westerberg I."/>
            <person name="Brannstrom I.O."/>
            <person name="Guillou S."/>
            <person name="Cros-Aarteil S."/>
            <person name="Calhoun S."/>
            <person name="Haridas S."/>
            <person name="Kuo A."/>
            <person name="Mondo S."/>
            <person name="Pangilinan J."/>
            <person name="Riley R."/>
            <person name="LaButti K."/>
            <person name="Andreopoulos B."/>
            <person name="Lipzen A."/>
            <person name="Chen C."/>
            <person name="Yan M."/>
            <person name="Daum C."/>
            <person name="Ng V."/>
            <person name="Clum A."/>
            <person name="Steindorff A."/>
            <person name="Ohm R.A."/>
            <person name="Martin F."/>
            <person name="Silar P."/>
            <person name="Natvig D.O."/>
            <person name="Lalanne C."/>
            <person name="Gautier V."/>
            <person name="Ament-Velasquez S.L."/>
            <person name="Kruys A."/>
            <person name="Hutchinson M.I."/>
            <person name="Powell A.J."/>
            <person name="Barry K."/>
            <person name="Miller A.N."/>
            <person name="Grigoriev I.V."/>
            <person name="Debuchy R."/>
            <person name="Gladieux P."/>
            <person name="Hiltunen Thoren M."/>
            <person name="Johannesson H."/>
        </authorList>
    </citation>
    <scope>NUCLEOTIDE SEQUENCE</scope>
    <source>
        <strain evidence="3">CBS 103.79</strain>
    </source>
</reference>
<name>A0AAN6MAM2_9PEZI</name>
<feature type="compositionally biased region" description="Low complexity" evidence="1">
    <location>
        <begin position="60"/>
        <end position="71"/>
    </location>
</feature>
<reference evidence="3" key="2">
    <citation type="submission" date="2023-05" db="EMBL/GenBank/DDBJ databases">
        <authorList>
            <consortium name="Lawrence Berkeley National Laboratory"/>
            <person name="Steindorff A."/>
            <person name="Hensen N."/>
            <person name="Bonometti L."/>
            <person name="Westerberg I."/>
            <person name="Brannstrom I.O."/>
            <person name="Guillou S."/>
            <person name="Cros-Aarteil S."/>
            <person name="Calhoun S."/>
            <person name="Haridas S."/>
            <person name="Kuo A."/>
            <person name="Mondo S."/>
            <person name="Pangilinan J."/>
            <person name="Riley R."/>
            <person name="Labutti K."/>
            <person name="Andreopoulos B."/>
            <person name="Lipzen A."/>
            <person name="Chen C."/>
            <person name="Yanf M."/>
            <person name="Daum C."/>
            <person name="Ng V."/>
            <person name="Clum A."/>
            <person name="Ohm R."/>
            <person name="Martin F."/>
            <person name="Silar P."/>
            <person name="Natvig D."/>
            <person name="Lalanne C."/>
            <person name="Gautier V."/>
            <person name="Ament-Velasquez S.L."/>
            <person name="Kruys A."/>
            <person name="Hutchinson M.I."/>
            <person name="Powell A.J."/>
            <person name="Barry K."/>
            <person name="Miller A.N."/>
            <person name="Grigoriev I.V."/>
            <person name="Debuchy R."/>
            <person name="Gladieux P."/>
            <person name="Thoren M.H."/>
            <person name="Johannesson H."/>
        </authorList>
    </citation>
    <scope>NUCLEOTIDE SEQUENCE</scope>
    <source>
        <strain evidence="3">CBS 103.79</strain>
    </source>
</reference>
<evidence type="ECO:0000313" key="3">
    <source>
        <dbReference type="EMBL" id="KAK3896639.1"/>
    </source>
</evidence>
<gene>
    <name evidence="3" type="ORF">C8A05DRAFT_20429</name>
</gene>
<dbReference type="AlphaFoldDB" id="A0AAN6MAM2"/>
<dbReference type="Pfam" id="PF14420">
    <property type="entry name" value="Clr5"/>
    <property type="match status" value="1"/>
</dbReference>